<evidence type="ECO:0000256" key="1">
    <source>
        <dbReference type="ARBA" id="ARBA00004141"/>
    </source>
</evidence>
<keyword evidence="2" id="KW-0328">Glycosyltransferase</keyword>
<dbReference type="Proteomes" id="UP000019494">
    <property type="component" value="Unassembled WGS sequence"/>
</dbReference>
<dbReference type="EMBL" id="AWQS01000105">
    <property type="protein sequence ID" value="EWT05535.1"/>
    <property type="molecule type" value="Genomic_DNA"/>
</dbReference>
<proteinExistence type="inferred from homology"/>
<keyword evidence="4 8" id="KW-0812">Transmembrane</keyword>
<keyword evidence="5 8" id="KW-1133">Transmembrane helix</keyword>
<evidence type="ECO:0000256" key="5">
    <source>
        <dbReference type="ARBA" id="ARBA00022989"/>
    </source>
</evidence>
<comment type="subcellular location">
    <subcellularLocation>
        <location evidence="1">Membrane</location>
        <topology evidence="1">Multi-pass membrane protein</topology>
    </subcellularLocation>
</comment>
<keyword evidence="10" id="KW-1185">Reference proteome</keyword>
<dbReference type="AlphaFoldDB" id="W9GHK3"/>
<evidence type="ECO:0000256" key="4">
    <source>
        <dbReference type="ARBA" id="ARBA00022692"/>
    </source>
</evidence>
<sequence>MSDERLTPARWRWIGVAAATGLAVASWGSGSRPTLNRHILWPGLEWWSAQGGSPVAALVSLVAMAVLLLAWWRLRTAAVSVRWWWTTAGAWFVPLLASVPLYSRDLYSYAAQGALWGQGLSPYEHTVSELDSPWRDSTAPTWLDSTAPYGPVFLLVARGVAAVSGGHLWVALLVLRIVAVVGVVIIAWAVAELASRLGVVSAERATWLAVATPLVGAHFVSGGHNDALMVAGMLAALVLGLRRRLVWAAVLVGLAAMVKLTAIVALPFVVLLAASPAFPWDEPVRWREHVAGVLRPAVVAILAAGATVGAVTLATGLGWSWLNPAATSGKNEQWTSLPTGLGMAVGAVGHVLGHDDWRDTGIAVLRAVGLVVLAVLLVVIWLRALRHAADRALAVRSLGWALLAVVLLAPAVLGWYFLWGLPVLAVAVAPGTPRHTRTWLAVAATVLCFAQLPDGYSLGLTTTAVGVPIDLVATVLLVRAGWRWVRRSRLDPSRSTAQ</sequence>
<dbReference type="GO" id="GO:0005886">
    <property type="term" value="C:plasma membrane"/>
    <property type="evidence" value="ECO:0007669"/>
    <property type="project" value="UniProtKB-SubCell"/>
</dbReference>
<keyword evidence="3" id="KW-0808">Transferase</keyword>
<feature type="transmembrane region" description="Helical" evidence="8">
    <location>
        <begin position="83"/>
        <end position="102"/>
    </location>
</feature>
<comment type="similarity">
    <text evidence="7">Belongs to the MptA/B family.</text>
</comment>
<evidence type="ECO:0000256" key="6">
    <source>
        <dbReference type="ARBA" id="ARBA00023136"/>
    </source>
</evidence>
<organism evidence="9 10">
    <name type="scientific">Intrasporangium chromatireducens Q5-1</name>
    <dbReference type="NCBI Taxonomy" id="584657"/>
    <lineage>
        <taxon>Bacteria</taxon>
        <taxon>Bacillati</taxon>
        <taxon>Actinomycetota</taxon>
        <taxon>Actinomycetes</taxon>
        <taxon>Micrococcales</taxon>
        <taxon>Intrasporangiaceae</taxon>
        <taxon>Intrasporangium</taxon>
    </lineage>
</organism>
<dbReference type="RefSeq" id="WP_034717347.1">
    <property type="nucleotide sequence ID" value="NZ_AWQS01000105.1"/>
</dbReference>
<gene>
    <name evidence="9" type="ORF">N864_04045</name>
</gene>
<dbReference type="Pfam" id="PF26314">
    <property type="entry name" value="MptA_B_family"/>
    <property type="match status" value="1"/>
</dbReference>
<evidence type="ECO:0008006" key="11">
    <source>
        <dbReference type="Google" id="ProtNLM"/>
    </source>
</evidence>
<evidence type="ECO:0000313" key="9">
    <source>
        <dbReference type="EMBL" id="EWT05535.1"/>
    </source>
</evidence>
<dbReference type="NCBIfam" id="NF038066">
    <property type="entry name" value="MptB"/>
    <property type="match status" value="1"/>
</dbReference>
<keyword evidence="6 8" id="KW-0472">Membrane</keyword>
<feature type="transmembrane region" description="Helical" evidence="8">
    <location>
        <begin position="245"/>
        <end position="278"/>
    </location>
</feature>
<feature type="transmembrane region" description="Helical" evidence="8">
    <location>
        <begin position="364"/>
        <end position="385"/>
    </location>
</feature>
<feature type="transmembrane region" description="Helical" evidence="8">
    <location>
        <begin position="298"/>
        <end position="322"/>
    </location>
</feature>
<comment type="caution">
    <text evidence="9">The sequence shown here is derived from an EMBL/GenBank/DDBJ whole genome shotgun (WGS) entry which is preliminary data.</text>
</comment>
<dbReference type="InterPro" id="IPR049829">
    <property type="entry name" value="MptA/B-like"/>
</dbReference>
<accession>W9GHK3</accession>
<evidence type="ECO:0000256" key="7">
    <source>
        <dbReference type="ARBA" id="ARBA00043987"/>
    </source>
</evidence>
<dbReference type="PATRIC" id="fig|584657.3.peg.2563"/>
<feature type="transmembrane region" description="Helical" evidence="8">
    <location>
        <begin position="168"/>
        <end position="191"/>
    </location>
</feature>
<name>W9GHK3_9MICO</name>
<feature type="transmembrane region" description="Helical" evidence="8">
    <location>
        <begin position="54"/>
        <end position="71"/>
    </location>
</feature>
<dbReference type="OrthoDB" id="5242303at2"/>
<dbReference type="GO" id="GO:0016758">
    <property type="term" value="F:hexosyltransferase activity"/>
    <property type="evidence" value="ECO:0007669"/>
    <property type="project" value="InterPro"/>
</dbReference>
<evidence type="ECO:0000256" key="8">
    <source>
        <dbReference type="SAM" id="Phobius"/>
    </source>
</evidence>
<feature type="transmembrane region" description="Helical" evidence="8">
    <location>
        <begin position="334"/>
        <end position="352"/>
    </location>
</feature>
<evidence type="ECO:0000313" key="10">
    <source>
        <dbReference type="Proteomes" id="UP000019494"/>
    </source>
</evidence>
<feature type="transmembrane region" description="Helical" evidence="8">
    <location>
        <begin position="456"/>
        <end position="478"/>
    </location>
</feature>
<evidence type="ECO:0000256" key="3">
    <source>
        <dbReference type="ARBA" id="ARBA00022679"/>
    </source>
</evidence>
<reference evidence="10" key="1">
    <citation type="submission" date="2013-08" db="EMBL/GenBank/DDBJ databases">
        <title>Intrasporangium oryzae NRRL B-24470.</title>
        <authorList>
            <person name="Liu H."/>
            <person name="Wang G."/>
        </authorList>
    </citation>
    <scope>NUCLEOTIDE SEQUENCE [LARGE SCALE GENOMIC DNA]</scope>
    <source>
        <strain evidence="10">Q5-1</strain>
    </source>
</reference>
<protein>
    <recommendedName>
        <fullName evidence="11">Integral membrane protein</fullName>
    </recommendedName>
</protein>
<evidence type="ECO:0000256" key="2">
    <source>
        <dbReference type="ARBA" id="ARBA00022676"/>
    </source>
</evidence>
<feature type="transmembrane region" description="Helical" evidence="8">
    <location>
        <begin position="397"/>
        <end position="418"/>
    </location>
</feature>